<proteinExistence type="predicted"/>
<protein>
    <submittedName>
        <fullName evidence="1">Uncharacterized protein</fullName>
    </submittedName>
</protein>
<keyword evidence="2" id="KW-1185">Reference proteome</keyword>
<evidence type="ECO:0000313" key="2">
    <source>
        <dbReference type="Proteomes" id="UP001446871"/>
    </source>
</evidence>
<gene>
    <name evidence="1" type="ORF">PG996_011418</name>
</gene>
<dbReference type="EMBL" id="JAQQWM010000007">
    <property type="protein sequence ID" value="KAK8057481.1"/>
    <property type="molecule type" value="Genomic_DNA"/>
</dbReference>
<organism evidence="1 2">
    <name type="scientific">Apiospora saccharicola</name>
    <dbReference type="NCBI Taxonomy" id="335842"/>
    <lineage>
        <taxon>Eukaryota</taxon>
        <taxon>Fungi</taxon>
        <taxon>Dikarya</taxon>
        <taxon>Ascomycota</taxon>
        <taxon>Pezizomycotina</taxon>
        <taxon>Sordariomycetes</taxon>
        <taxon>Xylariomycetidae</taxon>
        <taxon>Amphisphaeriales</taxon>
        <taxon>Apiosporaceae</taxon>
        <taxon>Apiospora</taxon>
    </lineage>
</organism>
<evidence type="ECO:0000313" key="1">
    <source>
        <dbReference type="EMBL" id="KAK8057481.1"/>
    </source>
</evidence>
<accession>A0ABR1UF06</accession>
<name>A0ABR1UF06_9PEZI</name>
<sequence length="380" mass="43456">MAQIAAGIYRSSDQWEGDFPPADDFDTFYAQHYLLLHQDAWREYYSPAFLAQATSARFYRLPNLRDLPDASDPLCQPRRKGGTGHLTKLPCWANNIIRTRRRQSTLPAATLAELALSTLRQTITRLRREHPGNVQPYSETQARFWLKHFNLDSPNNRSPSNSQEPWNPNQAGLEVAQGAIDVWAWEAYYSRERWEEASLVDDAPFLVPDLDGTRPSEIWWCGWPDGAGVIMSARQRGWEPEFGSEEEIAFLAAVAAKETKGVQNDDGGSLDYAMRSHILLAVMRAAELQTEAEMEHHVEELKWRITNAGRIDASDAKPWVRQALMIMKPYVHKWRQGGYGAIEGQDELLRHILVENGQFFGRWKLSPTSKEFNFTLKPRA</sequence>
<comment type="caution">
    <text evidence="1">The sequence shown here is derived from an EMBL/GenBank/DDBJ whole genome shotgun (WGS) entry which is preliminary data.</text>
</comment>
<dbReference type="Proteomes" id="UP001446871">
    <property type="component" value="Unassembled WGS sequence"/>
</dbReference>
<reference evidence="1 2" key="1">
    <citation type="submission" date="2023-01" db="EMBL/GenBank/DDBJ databases">
        <title>Analysis of 21 Apiospora genomes using comparative genomics revels a genus with tremendous synthesis potential of carbohydrate active enzymes and secondary metabolites.</title>
        <authorList>
            <person name="Sorensen T."/>
        </authorList>
    </citation>
    <scope>NUCLEOTIDE SEQUENCE [LARGE SCALE GENOMIC DNA]</scope>
    <source>
        <strain evidence="1 2">CBS 83171</strain>
    </source>
</reference>